<feature type="region of interest" description="Disordered" evidence="1">
    <location>
        <begin position="644"/>
        <end position="670"/>
    </location>
</feature>
<feature type="domain" description="CHAT" evidence="2">
    <location>
        <begin position="785"/>
        <end position="1100"/>
    </location>
</feature>
<evidence type="ECO:0000259" key="2">
    <source>
        <dbReference type="Pfam" id="PF12770"/>
    </source>
</evidence>
<comment type="caution">
    <text evidence="3">The sequence shown here is derived from an EMBL/GenBank/DDBJ whole genome shotgun (WGS) entry which is preliminary data.</text>
</comment>
<name>A0A2N8NVD7_STREU</name>
<reference evidence="4" key="1">
    <citation type="submission" date="2015-07" db="EMBL/GenBank/DDBJ databases">
        <authorList>
            <person name="Graham D.E."/>
            <person name="Giannone R.J."/>
            <person name="Gulvik C.A."/>
            <person name="Hettich R.L."/>
            <person name="Klingeman D.M."/>
            <person name="Mahan K.M."/>
            <person name="Parry R.J."/>
            <person name="Spain J.C."/>
        </authorList>
    </citation>
    <scope>NUCLEOTIDE SEQUENCE [LARGE SCALE GENOMIC DNA]</scope>
    <source>
        <strain evidence="4">ATCC 27428</strain>
    </source>
</reference>
<dbReference type="AlphaFoldDB" id="A0A2N8NVD7"/>
<proteinExistence type="predicted"/>
<protein>
    <recommendedName>
        <fullName evidence="2">CHAT domain-containing protein</fullName>
    </recommendedName>
</protein>
<sequence length="1110" mass="117279">MGDEESGGVQGLRTWVAEATGRGARLIGRGGEAPPVSAAESEGSIAELSRLRDLLEHDRLLLGKVTLVLGGLHATRHAAGHGTPDDPERAGRLLGEVRDPATAAGERMSDEDRQWAAMFLLMVSDHVRPGPAGAAPPDIFSVLDRALAAEPGQPAAEAARIAALAAETGELPMLPPELQGQLRQVQDLLSYMARTDFSDPETLLAMLPPGLPFADHLRTLLGPISSFPDSPDSPAPGVAVPEPEPEQEADRADTAVTGAWLAAVLGLPEAVNSGDPESLSRLLRRLGGELDRLSAGHGRTAEIESLMRMVLQMAGPLGGSRADSDAALRQMGPVVEHFARWAAEDPGAAHLVVGARAAELFFRTRAADEAENEDELLRLTGELEALERSVAAGHPFHWLVTLLHGSALVSLGERTRDDETVVRGLDRQEAALEARPEWETGVPEARIAELAEGLRATRVMLGRAPEHILSPAPPAPGTSAGTPYLTAMTAGLRYSTTEDPADLDAAISGLEHVRDEVRQGRSPHLAFPALWQLAEYYRTRQSRTQDPADRDAATDAAMEALQALAGDVVLQSGSDHGLLAARTGAERGVRAAVWAASQGRVEEAVAALELGRALVLQAASAARAVPDLLEARGHHDLAEEWRAAESVRDGSEPVRAGSAPGAGVAPDELPRELPSSLRRRALEALGHRRRDGALFRTPTVDELKAGVAGSDADALVYLLAGDGTTPGMAVVLGPDIGTGVRALPLLSGEESGPLERFLDASAAYQDRPTAPGTARTWEDALSELCDWATDAMIGPVLTGIAERLAANENRRKARPGPPRIVLVPCGRLGVVPWHAARLPAAAPHDYACQIMVISYAASGRQFLNTVRRARRAPAEAPVLVADPTMSLPYAELEVAALQQTLYPRARLYGEFYEPPVEPSAPGTPDDLLDALAGNPSLLHVACHGSAGTDPTTSALRLAPDEHGPADLLTVSRLLDRPTGEQTYPDGPLVVLSACETDLSKRDHDEALTLTTAFVASGARDVVGSRWATQDSAAALMMAVFHHYLTADGLSPVDALHAAQMWMLDPERENPGSLSGSLLAELAGAPELHHPSAWAAFIHQGHPGPSARTPG</sequence>
<dbReference type="EMBL" id="LGUI01000005">
    <property type="protein sequence ID" value="PNE32682.1"/>
    <property type="molecule type" value="Genomic_DNA"/>
</dbReference>
<accession>A0A2N8NVD7</accession>
<gene>
    <name evidence="3" type="ORF">AF335_18220</name>
</gene>
<dbReference type="Pfam" id="PF12770">
    <property type="entry name" value="CHAT"/>
    <property type="match status" value="1"/>
</dbReference>
<feature type="compositionally biased region" description="Low complexity" evidence="1">
    <location>
        <begin position="224"/>
        <end position="241"/>
    </location>
</feature>
<keyword evidence="4" id="KW-1185">Reference proteome</keyword>
<dbReference type="InterPro" id="IPR024983">
    <property type="entry name" value="CHAT_dom"/>
</dbReference>
<evidence type="ECO:0000313" key="4">
    <source>
        <dbReference type="Proteomes" id="UP000235945"/>
    </source>
</evidence>
<evidence type="ECO:0000313" key="3">
    <source>
        <dbReference type="EMBL" id="PNE32682.1"/>
    </source>
</evidence>
<feature type="region of interest" description="Disordered" evidence="1">
    <location>
        <begin position="224"/>
        <end position="249"/>
    </location>
</feature>
<organism evidence="3 4">
    <name type="scientific">Streptomyces eurocidicus</name>
    <name type="common">Streptoverticillium eurocidicus</name>
    <dbReference type="NCBI Taxonomy" id="66423"/>
    <lineage>
        <taxon>Bacteria</taxon>
        <taxon>Bacillati</taxon>
        <taxon>Actinomycetota</taxon>
        <taxon>Actinomycetes</taxon>
        <taxon>Kitasatosporales</taxon>
        <taxon>Streptomycetaceae</taxon>
        <taxon>Streptomyces</taxon>
    </lineage>
</organism>
<evidence type="ECO:0000256" key="1">
    <source>
        <dbReference type="SAM" id="MobiDB-lite"/>
    </source>
</evidence>
<dbReference type="Proteomes" id="UP000235945">
    <property type="component" value="Unassembled WGS sequence"/>
</dbReference>